<comment type="function">
    <text evidence="1">Involved in the catabolism of quinolinic acid (QA).</text>
</comment>
<dbReference type="InterPro" id="IPR027277">
    <property type="entry name" value="NadC/ModD"/>
</dbReference>
<dbReference type="PIRSF" id="PIRSF006250">
    <property type="entry name" value="NadC_ModD"/>
    <property type="match status" value="1"/>
</dbReference>
<evidence type="ECO:0000256" key="6">
    <source>
        <dbReference type="ARBA" id="ARBA00022676"/>
    </source>
</evidence>
<comment type="catalytic activity">
    <reaction evidence="9">
        <text>nicotinate beta-D-ribonucleotide + CO2 + diphosphate = quinolinate + 5-phospho-alpha-D-ribose 1-diphosphate + 2 H(+)</text>
        <dbReference type="Rhea" id="RHEA:12733"/>
        <dbReference type="ChEBI" id="CHEBI:15378"/>
        <dbReference type="ChEBI" id="CHEBI:16526"/>
        <dbReference type="ChEBI" id="CHEBI:29959"/>
        <dbReference type="ChEBI" id="CHEBI:33019"/>
        <dbReference type="ChEBI" id="CHEBI:57502"/>
        <dbReference type="ChEBI" id="CHEBI:58017"/>
        <dbReference type="EC" id="2.4.2.19"/>
    </reaction>
</comment>
<proteinExistence type="inferred from homology"/>
<comment type="similarity">
    <text evidence="3 10">Belongs to the NadC/ModD family.</text>
</comment>
<evidence type="ECO:0000256" key="3">
    <source>
        <dbReference type="ARBA" id="ARBA00009400"/>
    </source>
</evidence>
<sequence length="287" mass="31600">MMNPLLLKKQLQEFLIEDIGSGDLSASLFEDHTEVTATIIAKENGVFAGGQILSIGYELIDRTVQTNIFVSEGEQFEAGTVLAEITGRRQSVLSGERVILNLLQRLSGIATITAEAVACCEGETRICDTRKTTPGLRMLEKYAVRCGGGYNHRFGLYDTVMLKDNHLAGFPSIQEAVETARKKCGHTVKIEVETETEKQVIEAVLAGADIIMFDNCSPEEIKQRLTHVPSNIITEASGGITIDEIKEYSRAGVDYISLGYLTHSYKALDISMNVKGVVKHDFTKNFF</sequence>
<evidence type="ECO:0000256" key="7">
    <source>
        <dbReference type="ARBA" id="ARBA00022679"/>
    </source>
</evidence>
<feature type="domain" description="Quinolinate phosphoribosyl transferase N-terminal" evidence="12">
    <location>
        <begin position="27"/>
        <end position="107"/>
    </location>
</feature>
<evidence type="ECO:0000259" key="11">
    <source>
        <dbReference type="Pfam" id="PF01729"/>
    </source>
</evidence>
<dbReference type="InterPro" id="IPR002638">
    <property type="entry name" value="Quinolinate_PRibosylTrfase_C"/>
</dbReference>
<dbReference type="PANTHER" id="PTHR32179">
    <property type="entry name" value="NICOTINATE-NUCLEOTIDE PYROPHOSPHORYLASE [CARBOXYLATING]"/>
    <property type="match status" value="1"/>
</dbReference>
<evidence type="ECO:0000259" key="12">
    <source>
        <dbReference type="Pfam" id="PF02749"/>
    </source>
</evidence>
<feature type="domain" description="Quinolinate phosphoribosyl transferase C-terminal" evidence="11">
    <location>
        <begin position="109"/>
        <end position="272"/>
    </location>
</feature>
<reference evidence="13 14" key="1">
    <citation type="submission" date="2024-06" db="EMBL/GenBank/DDBJ databases">
        <title>Genomic Encyclopedia of Type Strains, Phase IV (KMG-IV): sequencing the most valuable type-strain genomes for metagenomic binning, comparative biology and taxonomic classification.</title>
        <authorList>
            <person name="Goeker M."/>
        </authorList>
    </citation>
    <scope>NUCLEOTIDE SEQUENCE [LARGE SCALE GENOMIC DNA]</scope>
    <source>
        <strain evidence="13 14">DSM 100124</strain>
    </source>
</reference>
<evidence type="ECO:0000256" key="10">
    <source>
        <dbReference type="PIRNR" id="PIRNR006250"/>
    </source>
</evidence>
<dbReference type="InterPro" id="IPR036068">
    <property type="entry name" value="Nicotinate_pribotase-like_C"/>
</dbReference>
<dbReference type="InterPro" id="IPR022412">
    <property type="entry name" value="Quinolinate_PRibosylTrfase_N"/>
</dbReference>
<dbReference type="Pfam" id="PF01729">
    <property type="entry name" value="QRPTase_C"/>
    <property type="match status" value="1"/>
</dbReference>
<dbReference type="Pfam" id="PF02749">
    <property type="entry name" value="QRPTase_N"/>
    <property type="match status" value="1"/>
</dbReference>
<accession>A0ABV2LJ99</accession>
<dbReference type="SUPFAM" id="SSF54675">
    <property type="entry name" value="Nicotinate/Quinolinate PRTase N-terminal domain-like"/>
    <property type="match status" value="1"/>
</dbReference>
<dbReference type="SUPFAM" id="SSF51690">
    <property type="entry name" value="Nicotinate/Quinolinate PRTase C-terminal domain-like"/>
    <property type="match status" value="1"/>
</dbReference>
<dbReference type="NCBIfam" id="TIGR00078">
    <property type="entry name" value="nadC"/>
    <property type="match status" value="1"/>
</dbReference>
<protein>
    <recommendedName>
        <fullName evidence="4">nicotinate-nucleotide diphosphorylase (carboxylating)</fullName>
        <ecNumber evidence="4">2.4.2.19</ecNumber>
    </recommendedName>
    <alternativeName>
        <fullName evidence="8">Quinolinate phosphoribosyltransferase [decarboxylating]</fullName>
    </alternativeName>
</protein>
<dbReference type="PANTHER" id="PTHR32179:SF3">
    <property type="entry name" value="NICOTINATE-NUCLEOTIDE PYROPHOSPHORYLASE [CARBOXYLATING]"/>
    <property type="match status" value="1"/>
</dbReference>
<name>A0ABV2LJ99_9BACL</name>
<dbReference type="CDD" id="cd01572">
    <property type="entry name" value="QPRTase"/>
    <property type="match status" value="1"/>
</dbReference>
<evidence type="ECO:0000256" key="4">
    <source>
        <dbReference type="ARBA" id="ARBA00011944"/>
    </source>
</evidence>
<evidence type="ECO:0000256" key="5">
    <source>
        <dbReference type="ARBA" id="ARBA00022642"/>
    </source>
</evidence>
<evidence type="ECO:0000313" key="13">
    <source>
        <dbReference type="EMBL" id="MET3727642.1"/>
    </source>
</evidence>
<comment type="pathway">
    <text evidence="2">Cofactor biosynthesis; NAD(+) biosynthesis; nicotinate D-ribonucleotide from quinolinate: step 1/1.</text>
</comment>
<organism evidence="13 14">
    <name type="scientific">Fictibacillus halophilus</name>
    <dbReference type="NCBI Taxonomy" id="1610490"/>
    <lineage>
        <taxon>Bacteria</taxon>
        <taxon>Bacillati</taxon>
        <taxon>Bacillota</taxon>
        <taxon>Bacilli</taxon>
        <taxon>Bacillales</taxon>
        <taxon>Fictibacillaceae</taxon>
        <taxon>Fictibacillus</taxon>
    </lineage>
</organism>
<keyword evidence="14" id="KW-1185">Reference proteome</keyword>
<dbReference type="GO" id="GO:0004514">
    <property type="term" value="F:nicotinate-nucleotide diphosphorylase (carboxylating) activity"/>
    <property type="evidence" value="ECO:0007669"/>
    <property type="project" value="UniProtKB-EC"/>
</dbReference>
<keyword evidence="7 10" id="KW-0808">Transferase</keyword>
<gene>
    <name evidence="13" type="ORF">ABID52_001223</name>
</gene>
<dbReference type="Proteomes" id="UP001549097">
    <property type="component" value="Unassembled WGS sequence"/>
</dbReference>
<dbReference type="EMBL" id="JBEPMP010000001">
    <property type="protein sequence ID" value="MET3727642.1"/>
    <property type="molecule type" value="Genomic_DNA"/>
</dbReference>
<dbReference type="Gene3D" id="3.20.20.70">
    <property type="entry name" value="Aldolase class I"/>
    <property type="match status" value="1"/>
</dbReference>
<keyword evidence="5" id="KW-0662">Pyridine nucleotide biosynthesis</keyword>
<evidence type="ECO:0000256" key="8">
    <source>
        <dbReference type="ARBA" id="ARBA00033102"/>
    </source>
</evidence>
<keyword evidence="6 10" id="KW-0328">Glycosyltransferase</keyword>
<dbReference type="InterPro" id="IPR013785">
    <property type="entry name" value="Aldolase_TIM"/>
</dbReference>
<dbReference type="InterPro" id="IPR004393">
    <property type="entry name" value="NadC"/>
</dbReference>
<evidence type="ECO:0000256" key="9">
    <source>
        <dbReference type="ARBA" id="ARBA00047445"/>
    </source>
</evidence>
<evidence type="ECO:0000313" key="14">
    <source>
        <dbReference type="Proteomes" id="UP001549097"/>
    </source>
</evidence>
<dbReference type="EC" id="2.4.2.19" evidence="4"/>
<comment type="caution">
    <text evidence="13">The sequence shown here is derived from an EMBL/GenBank/DDBJ whole genome shotgun (WGS) entry which is preliminary data.</text>
</comment>
<evidence type="ECO:0000256" key="1">
    <source>
        <dbReference type="ARBA" id="ARBA00003237"/>
    </source>
</evidence>
<dbReference type="Gene3D" id="3.90.1170.20">
    <property type="entry name" value="Quinolinate phosphoribosyl transferase, N-terminal domain"/>
    <property type="match status" value="1"/>
</dbReference>
<evidence type="ECO:0000256" key="2">
    <source>
        <dbReference type="ARBA" id="ARBA00004893"/>
    </source>
</evidence>
<dbReference type="InterPro" id="IPR037128">
    <property type="entry name" value="Quinolinate_PRibosylTase_N_sf"/>
</dbReference>